<feature type="region of interest" description="Disordered" evidence="6">
    <location>
        <begin position="226"/>
        <end position="254"/>
    </location>
</feature>
<comment type="similarity">
    <text evidence="2">Belongs to the FKBP-type PPIase family.</text>
</comment>
<dbReference type="EMBL" id="LT671858">
    <property type="protein sequence ID" value="SIM75487.1"/>
    <property type="molecule type" value="Genomic_DNA"/>
</dbReference>
<feature type="domain" description="FKBP26 IF" evidence="7">
    <location>
        <begin position="94"/>
        <end position="134"/>
    </location>
</feature>
<name>A0A1N5VTK7_9ARCH</name>
<evidence type="ECO:0000313" key="8">
    <source>
        <dbReference type="EMBL" id="SIM75487.1"/>
    </source>
</evidence>
<dbReference type="GO" id="GO:0003755">
    <property type="term" value="F:peptidyl-prolyl cis-trans isomerase activity"/>
    <property type="evidence" value="ECO:0007669"/>
    <property type="project" value="UniProtKB-KW"/>
</dbReference>
<evidence type="ECO:0000256" key="2">
    <source>
        <dbReference type="ARBA" id="ARBA00006577"/>
    </source>
</evidence>
<protein>
    <recommendedName>
        <fullName evidence="3">peptidylprolyl isomerase</fullName>
        <ecNumber evidence="3">5.2.1.8</ecNumber>
    </recommendedName>
</protein>
<dbReference type="InterPro" id="IPR046357">
    <property type="entry name" value="PPIase_dom_sf"/>
</dbReference>
<dbReference type="SUPFAM" id="SSF54534">
    <property type="entry name" value="FKBP-like"/>
    <property type="match status" value="1"/>
</dbReference>
<reference evidence="10" key="2">
    <citation type="submission" date="2016-06" db="EMBL/GenBank/DDBJ databases">
        <authorList>
            <person name="Toshchakov V.S."/>
        </authorList>
    </citation>
    <scope>NUCLEOTIDE SEQUENCE [LARGE SCALE GENOMIC DNA]</scope>
    <source>
        <strain>PM4 (JCM 30641</strain>
        <strain evidence="10">\VKM B-2940)</strain>
    </source>
</reference>
<dbReference type="AlphaFoldDB" id="A0A1N5VTK7"/>
<reference evidence="9" key="3">
    <citation type="submission" date="2016-06" db="EMBL/GenBank/DDBJ databases">
        <authorList>
            <person name="Olsen C.W."/>
            <person name="Carey S."/>
            <person name="Hinshaw L."/>
            <person name="Karasin A.I."/>
        </authorList>
    </citation>
    <scope>NUCLEOTIDE SEQUENCE [LARGE SCALE GENOMIC DNA]</scope>
    <source>
        <strain evidence="9">PM4</strain>
    </source>
</reference>
<evidence type="ECO:0000313" key="9">
    <source>
        <dbReference type="EMBL" id="SJK85270.1"/>
    </source>
</evidence>
<keyword evidence="5 8" id="KW-0413">Isomerase</keyword>
<evidence type="ECO:0000256" key="6">
    <source>
        <dbReference type="SAM" id="MobiDB-lite"/>
    </source>
</evidence>
<dbReference type="InterPro" id="IPR048261">
    <property type="entry name" value="SlpA/SlyD-like_ins_sf"/>
</dbReference>
<dbReference type="STRING" id="1673428.CPM_1476"/>
<evidence type="ECO:0000313" key="11">
    <source>
        <dbReference type="Proteomes" id="UP000195607"/>
    </source>
</evidence>
<comment type="catalytic activity">
    <reaction evidence="1">
        <text>[protein]-peptidylproline (omega=180) = [protein]-peptidylproline (omega=0)</text>
        <dbReference type="Rhea" id="RHEA:16237"/>
        <dbReference type="Rhea" id="RHEA-COMP:10747"/>
        <dbReference type="Rhea" id="RHEA-COMP:10748"/>
        <dbReference type="ChEBI" id="CHEBI:83833"/>
        <dbReference type="ChEBI" id="CHEBI:83834"/>
        <dbReference type="EC" id="5.2.1.8"/>
    </reaction>
</comment>
<keyword evidence="4" id="KW-0697">Rotamase</keyword>
<dbReference type="Proteomes" id="UP000187822">
    <property type="component" value="Chromosome I"/>
</dbReference>
<accession>A0A1N5VTK7</accession>
<dbReference type="EMBL" id="LT719092">
    <property type="protein sequence ID" value="SJK85270.1"/>
    <property type="molecule type" value="Genomic_DNA"/>
</dbReference>
<dbReference type="Gene3D" id="2.40.10.330">
    <property type="match status" value="1"/>
</dbReference>
<evidence type="ECO:0000259" key="7">
    <source>
        <dbReference type="Pfam" id="PF22199"/>
    </source>
</evidence>
<sequence>MENGDFVKIKFEMRVGSDKQLVATSDEALAKENNIYDPDQKYGEGVLVVGSEDLFKEINDSLLSSKIGEEHEVEIKAENAYGMRDSKNLKVHTMSEFKRNNIDPVPGAEVRINNKRGRILSVSPGRVVVDYNHPWAGKDVFYKYSLVEKLDGKKDILKGIIDLNFSRGSDKFVIEERENDLEITVPEDMKFNIEWFDAKYRVVEATRKYLKDLVLYITEKYEPVKEEVKEDDKQEIPAKEETADKENEKNVSAQ</sequence>
<dbReference type="Pfam" id="PF22199">
    <property type="entry name" value="FKBP26_IF"/>
    <property type="match status" value="1"/>
</dbReference>
<dbReference type="InterPro" id="IPR054016">
    <property type="entry name" value="FKBP26_IF"/>
</dbReference>
<reference evidence="8 11" key="1">
    <citation type="submission" date="2016-04" db="EMBL/GenBank/DDBJ databases">
        <authorList>
            <person name="Evans L.H."/>
            <person name="Alamgir A."/>
            <person name="Owens N."/>
            <person name="Weber N.D."/>
            <person name="Virtaneva K."/>
            <person name="Barbian K."/>
            <person name="Babar A."/>
            <person name="Rosenke K."/>
        </authorList>
    </citation>
    <scope>NUCLEOTIDE SEQUENCE [LARGE SCALE GENOMIC DNA]</scope>
    <source>
        <strain evidence="8">S5</strain>
        <strain evidence="11">S5(T) (JCM 30642 \VKM B-2941)</strain>
    </source>
</reference>
<dbReference type="PANTHER" id="PTHR47861:SF2">
    <property type="entry name" value="LONG-TYPE PEPTIDYL-PROLYL CIS-TRANS ISOMERASE"/>
    <property type="match status" value="1"/>
</dbReference>
<dbReference type="PANTHER" id="PTHR47861">
    <property type="entry name" value="FKBP-TYPE PEPTIDYL-PROLYL CIS-TRANS ISOMERASE SLYD"/>
    <property type="match status" value="1"/>
</dbReference>
<organism evidence="8 11">
    <name type="scientific">Cuniculiplasma divulgatum</name>
    <dbReference type="NCBI Taxonomy" id="1673428"/>
    <lineage>
        <taxon>Archaea</taxon>
        <taxon>Methanobacteriati</taxon>
        <taxon>Thermoplasmatota</taxon>
        <taxon>Thermoplasmata</taxon>
        <taxon>Thermoplasmatales</taxon>
        <taxon>Cuniculiplasmataceae</taxon>
        <taxon>Cuniculiplasma</taxon>
    </lineage>
</organism>
<proteinExistence type="inferred from homology"/>
<dbReference type="KEGG" id="cdiv:CPM_1476"/>
<evidence type="ECO:0000256" key="1">
    <source>
        <dbReference type="ARBA" id="ARBA00000971"/>
    </source>
</evidence>
<dbReference type="Proteomes" id="UP000195607">
    <property type="component" value="Chromosome I"/>
</dbReference>
<dbReference type="OrthoDB" id="8615at2157"/>
<dbReference type="Gene3D" id="3.30.70.2210">
    <property type="match status" value="1"/>
</dbReference>
<evidence type="ECO:0000256" key="5">
    <source>
        <dbReference type="ARBA" id="ARBA00023235"/>
    </source>
</evidence>
<evidence type="ECO:0000256" key="4">
    <source>
        <dbReference type="ARBA" id="ARBA00023110"/>
    </source>
</evidence>
<evidence type="ECO:0000256" key="3">
    <source>
        <dbReference type="ARBA" id="ARBA00013194"/>
    </source>
</evidence>
<dbReference type="Gene3D" id="3.10.50.40">
    <property type="match status" value="1"/>
</dbReference>
<gene>
    <name evidence="9" type="ORF">CPM_1476</name>
    <name evidence="8" type="ORF">CSP5_1482</name>
</gene>
<dbReference type="RefSeq" id="WP_021790078.1">
    <property type="nucleotide sequence ID" value="NZ_LT671858.1"/>
</dbReference>
<keyword evidence="10" id="KW-1185">Reference proteome</keyword>
<dbReference type="GeneID" id="41588724"/>
<dbReference type="EC" id="5.2.1.8" evidence="3"/>
<evidence type="ECO:0000313" key="10">
    <source>
        <dbReference type="Proteomes" id="UP000187822"/>
    </source>
</evidence>